<name>A0A4Z2EB39_9TELE</name>
<dbReference type="EMBL" id="SRLO01011263">
    <property type="protein sequence ID" value="TNN25961.1"/>
    <property type="molecule type" value="Genomic_DNA"/>
</dbReference>
<evidence type="ECO:0000313" key="3">
    <source>
        <dbReference type="Proteomes" id="UP000314294"/>
    </source>
</evidence>
<proteinExistence type="predicted"/>
<feature type="region of interest" description="Disordered" evidence="1">
    <location>
        <begin position="1"/>
        <end position="82"/>
    </location>
</feature>
<accession>A0A4Z2EB39</accession>
<evidence type="ECO:0000256" key="1">
    <source>
        <dbReference type="SAM" id="MobiDB-lite"/>
    </source>
</evidence>
<dbReference type="AlphaFoldDB" id="A0A4Z2EB39"/>
<keyword evidence="3" id="KW-1185">Reference proteome</keyword>
<comment type="caution">
    <text evidence="2">The sequence shown here is derived from an EMBL/GenBank/DDBJ whole genome shotgun (WGS) entry which is preliminary data.</text>
</comment>
<sequence length="109" mass="12574">MISPVMISRFPSSSAESRRREEKENKLKKKRKKRKKRKEEEEEKEEEKLTSGGETRTVLGSLGSQNVTGGETDGDTPPFNERTFQLCQQTTQIHEHKIHEGDTVKSKSW</sequence>
<evidence type="ECO:0000313" key="2">
    <source>
        <dbReference type="EMBL" id="TNN25961.1"/>
    </source>
</evidence>
<protein>
    <submittedName>
        <fullName evidence="2">Uncharacterized protein</fullName>
    </submittedName>
</protein>
<feature type="compositionally biased region" description="Basic and acidic residues" evidence="1">
    <location>
        <begin position="16"/>
        <end position="25"/>
    </location>
</feature>
<gene>
    <name evidence="2" type="ORF">EYF80_063904</name>
</gene>
<organism evidence="2 3">
    <name type="scientific">Liparis tanakae</name>
    <name type="common">Tanaka's snailfish</name>
    <dbReference type="NCBI Taxonomy" id="230148"/>
    <lineage>
        <taxon>Eukaryota</taxon>
        <taxon>Metazoa</taxon>
        <taxon>Chordata</taxon>
        <taxon>Craniata</taxon>
        <taxon>Vertebrata</taxon>
        <taxon>Euteleostomi</taxon>
        <taxon>Actinopterygii</taxon>
        <taxon>Neopterygii</taxon>
        <taxon>Teleostei</taxon>
        <taxon>Neoteleostei</taxon>
        <taxon>Acanthomorphata</taxon>
        <taxon>Eupercaria</taxon>
        <taxon>Perciformes</taxon>
        <taxon>Cottioidei</taxon>
        <taxon>Cottales</taxon>
        <taxon>Liparidae</taxon>
        <taxon>Liparis</taxon>
    </lineage>
</organism>
<feature type="compositionally biased region" description="Basic residues" evidence="1">
    <location>
        <begin position="26"/>
        <end position="37"/>
    </location>
</feature>
<dbReference type="Proteomes" id="UP000314294">
    <property type="component" value="Unassembled WGS sequence"/>
</dbReference>
<reference evidence="2 3" key="1">
    <citation type="submission" date="2019-03" db="EMBL/GenBank/DDBJ databases">
        <title>First draft genome of Liparis tanakae, snailfish: a comprehensive survey of snailfish specific genes.</title>
        <authorList>
            <person name="Kim W."/>
            <person name="Song I."/>
            <person name="Jeong J.-H."/>
            <person name="Kim D."/>
            <person name="Kim S."/>
            <person name="Ryu S."/>
            <person name="Song J.Y."/>
            <person name="Lee S.K."/>
        </authorList>
    </citation>
    <scope>NUCLEOTIDE SEQUENCE [LARGE SCALE GENOMIC DNA]</scope>
    <source>
        <tissue evidence="2">Muscle</tissue>
    </source>
</reference>